<dbReference type="AlphaFoldDB" id="S3CSZ0"/>
<evidence type="ECO:0000313" key="3">
    <source>
        <dbReference type="Proteomes" id="UP000016922"/>
    </source>
</evidence>
<evidence type="ECO:0000256" key="1">
    <source>
        <dbReference type="SAM" id="MobiDB-lite"/>
    </source>
</evidence>
<name>S3CSZ0_GLAL2</name>
<accession>S3CSZ0</accession>
<feature type="compositionally biased region" description="Basic and acidic residues" evidence="1">
    <location>
        <begin position="136"/>
        <end position="158"/>
    </location>
</feature>
<protein>
    <submittedName>
        <fullName evidence="2">Uncharacterized protein</fullName>
    </submittedName>
</protein>
<gene>
    <name evidence="2" type="ORF">GLAREA_04975</name>
</gene>
<feature type="compositionally biased region" description="Basic and acidic residues" evidence="1">
    <location>
        <begin position="114"/>
        <end position="123"/>
    </location>
</feature>
<organism evidence="2 3">
    <name type="scientific">Glarea lozoyensis (strain ATCC 20868 / MF5171)</name>
    <dbReference type="NCBI Taxonomy" id="1116229"/>
    <lineage>
        <taxon>Eukaryota</taxon>
        <taxon>Fungi</taxon>
        <taxon>Dikarya</taxon>
        <taxon>Ascomycota</taxon>
        <taxon>Pezizomycotina</taxon>
        <taxon>Leotiomycetes</taxon>
        <taxon>Helotiales</taxon>
        <taxon>Helotiaceae</taxon>
        <taxon>Glarea</taxon>
    </lineage>
</organism>
<keyword evidence="3" id="KW-1185">Reference proteome</keyword>
<dbReference type="InterPro" id="IPR053203">
    <property type="entry name" value="Cisplatin_resist-associated"/>
</dbReference>
<dbReference type="Pfam" id="PF12223">
    <property type="entry name" value="DUF3602"/>
    <property type="match status" value="1"/>
</dbReference>
<feature type="compositionally biased region" description="Basic and acidic residues" evidence="1">
    <location>
        <begin position="72"/>
        <end position="81"/>
    </location>
</feature>
<dbReference type="RefSeq" id="XP_008085543.1">
    <property type="nucleotide sequence ID" value="XM_008087352.1"/>
</dbReference>
<reference evidence="2 3" key="1">
    <citation type="journal article" date="2013" name="BMC Genomics">
        <title>Genomics-driven discovery of the pneumocandin biosynthetic gene cluster in the fungus Glarea lozoyensis.</title>
        <authorList>
            <person name="Chen L."/>
            <person name="Yue Q."/>
            <person name="Zhang X."/>
            <person name="Xiang M."/>
            <person name="Wang C."/>
            <person name="Li S."/>
            <person name="Che Y."/>
            <person name="Ortiz-Lopez F.J."/>
            <person name="Bills G.F."/>
            <person name="Liu X."/>
            <person name="An Z."/>
        </authorList>
    </citation>
    <scope>NUCLEOTIDE SEQUENCE [LARGE SCALE GENOMIC DNA]</scope>
    <source>
        <strain evidence="3">ATCC 20868 / MF5171</strain>
    </source>
</reference>
<dbReference type="Proteomes" id="UP000016922">
    <property type="component" value="Unassembled WGS sequence"/>
</dbReference>
<dbReference type="OrthoDB" id="3063476at2759"/>
<evidence type="ECO:0000313" key="2">
    <source>
        <dbReference type="EMBL" id="EPE28184.1"/>
    </source>
</evidence>
<dbReference type="eggNOG" id="ENOG502S3S2">
    <property type="taxonomic scope" value="Eukaryota"/>
</dbReference>
<feature type="region of interest" description="Disordered" evidence="1">
    <location>
        <begin position="1"/>
        <end position="158"/>
    </location>
</feature>
<dbReference type="PANTHER" id="PTHR34693">
    <property type="entry name" value="PROTEIN PAR32"/>
    <property type="match status" value="1"/>
</dbReference>
<dbReference type="KEGG" id="glz:GLAREA_04975"/>
<sequence>MAAIPPHLSETNRRSSSENRAALSYGRGGAGNIGSTPVEPQPVSEKDLQTPTIKSDFYTTGRGGSGNMSKNVDAEATRRAQDVTGNPRRISENKSHIGRGGSANIYNPSPEDLEAAKKDKMKWESAVADEVVEGQKSGDQERSKGLAEKGKEWLFGRK</sequence>
<proteinExistence type="predicted"/>
<dbReference type="HOGENOM" id="CLU_082191_2_1_1"/>
<dbReference type="PANTHER" id="PTHR34693:SF1">
    <property type="entry name" value="PROTEIN PAR32"/>
    <property type="match status" value="1"/>
</dbReference>
<dbReference type="InterPro" id="IPR022024">
    <property type="entry name" value="DUF3602"/>
</dbReference>
<dbReference type="OMA" id="HNDPERP"/>
<dbReference type="EMBL" id="KE145369">
    <property type="protein sequence ID" value="EPE28184.1"/>
    <property type="molecule type" value="Genomic_DNA"/>
</dbReference>
<dbReference type="GeneID" id="19464030"/>